<dbReference type="OrthoDB" id="269514at2157"/>
<dbReference type="STRING" id="660518.SAMN05216218_102201"/>
<protein>
    <submittedName>
        <fullName evidence="4">Uncharacterized protein</fullName>
    </submittedName>
</protein>
<feature type="domain" description="DUF7855" evidence="2">
    <location>
        <begin position="1"/>
        <end position="64"/>
    </location>
</feature>
<dbReference type="EMBL" id="FNBK01000002">
    <property type="protein sequence ID" value="SDE92088.1"/>
    <property type="molecule type" value="Genomic_DNA"/>
</dbReference>
<reference evidence="5" key="1">
    <citation type="submission" date="2016-10" db="EMBL/GenBank/DDBJ databases">
        <authorList>
            <person name="Varghese N."/>
            <person name="Submissions S."/>
        </authorList>
    </citation>
    <scope>NUCLEOTIDE SEQUENCE [LARGE SCALE GENOMIC DNA]</scope>
    <source>
        <strain evidence="5">IBRC-M 10760</strain>
    </source>
</reference>
<name>A0A1G7GV77_9EURY</name>
<evidence type="ECO:0000256" key="1">
    <source>
        <dbReference type="SAM" id="MobiDB-lite"/>
    </source>
</evidence>
<feature type="domain" description="DUF7855" evidence="3">
    <location>
        <begin position="66"/>
        <end position="112"/>
    </location>
</feature>
<keyword evidence="5" id="KW-1185">Reference proteome</keyword>
<dbReference type="Pfam" id="PF26293">
    <property type="entry name" value="DUF7855_C"/>
    <property type="match status" value="1"/>
</dbReference>
<evidence type="ECO:0000313" key="5">
    <source>
        <dbReference type="Proteomes" id="UP000199076"/>
    </source>
</evidence>
<feature type="compositionally biased region" description="Basic and acidic residues" evidence="1">
    <location>
        <begin position="97"/>
        <end position="112"/>
    </location>
</feature>
<evidence type="ECO:0000313" key="4">
    <source>
        <dbReference type="EMBL" id="SDE92088.1"/>
    </source>
</evidence>
<sequence>MLLVVTYSRAARQTLRNACEAHEETVVRRLGRAALFEETEFGAFLALRLRAEYGVDVQVERTDPLNEFEAVPEGVREAAEAYADREHASTPYAKFAAGDDHPDPAAMKDREL</sequence>
<dbReference type="Proteomes" id="UP000199076">
    <property type="component" value="Unassembled WGS sequence"/>
</dbReference>
<dbReference type="AlphaFoldDB" id="A0A1G7GV77"/>
<evidence type="ECO:0000259" key="3">
    <source>
        <dbReference type="Pfam" id="PF26293"/>
    </source>
</evidence>
<gene>
    <name evidence="4" type="ORF">SAMN05216218_102201</name>
</gene>
<dbReference type="RefSeq" id="WP_092688061.1">
    <property type="nucleotide sequence ID" value="NZ_FNBK01000002.1"/>
</dbReference>
<proteinExistence type="predicted"/>
<accession>A0A1G7GV77</accession>
<evidence type="ECO:0000259" key="2">
    <source>
        <dbReference type="Pfam" id="PF25253"/>
    </source>
</evidence>
<dbReference type="InterPro" id="IPR058577">
    <property type="entry name" value="DUF7855_C"/>
</dbReference>
<organism evidence="4 5">
    <name type="scientific">Halorientalis regularis</name>
    <dbReference type="NCBI Taxonomy" id="660518"/>
    <lineage>
        <taxon>Archaea</taxon>
        <taxon>Methanobacteriati</taxon>
        <taxon>Methanobacteriota</taxon>
        <taxon>Stenosarchaea group</taxon>
        <taxon>Halobacteria</taxon>
        <taxon>Halobacteriales</taxon>
        <taxon>Haloarculaceae</taxon>
        <taxon>Halorientalis</taxon>
    </lineage>
</organism>
<feature type="region of interest" description="Disordered" evidence="1">
    <location>
        <begin position="90"/>
        <end position="112"/>
    </location>
</feature>
<dbReference type="InterPro" id="IPR057177">
    <property type="entry name" value="DUF7855_N"/>
</dbReference>
<dbReference type="Pfam" id="PF25253">
    <property type="entry name" value="DUF7855"/>
    <property type="match status" value="1"/>
</dbReference>